<dbReference type="Pfam" id="PF07355">
    <property type="entry name" value="GRDB"/>
    <property type="match status" value="1"/>
</dbReference>
<dbReference type="RefSeq" id="WP_067554514.1">
    <property type="nucleotide sequence ID" value="NZ_CAKOCV010000043.1"/>
</dbReference>
<keyword evidence="2" id="KW-0560">Oxidoreductase</keyword>
<protein>
    <submittedName>
        <fullName evidence="3">Glycine/betaine/sarcosine/D-proline reductase family selenoprotein B</fullName>
    </submittedName>
</protein>
<dbReference type="PATRIC" id="fig|1702221.3.peg.274"/>
<dbReference type="KEGG" id="fro:AALO17_02880"/>
<evidence type="ECO:0000313" key="4">
    <source>
        <dbReference type="Proteomes" id="UP000069771"/>
    </source>
</evidence>
<dbReference type="GeneID" id="78477165"/>
<organism evidence="3 4">
    <name type="scientific">Faecalibaculum rodentium</name>
    <dbReference type="NCBI Taxonomy" id="1702221"/>
    <lineage>
        <taxon>Bacteria</taxon>
        <taxon>Bacillati</taxon>
        <taxon>Bacillota</taxon>
        <taxon>Erysipelotrichia</taxon>
        <taxon>Erysipelotrichales</taxon>
        <taxon>Erysipelotrichaceae</taxon>
        <taxon>Faecalibaculum</taxon>
    </lineage>
</organism>
<accession>A0A140DRZ5</accession>
<dbReference type="InterPro" id="IPR048083">
    <property type="entry name" value="GrdB-like"/>
</dbReference>
<dbReference type="Proteomes" id="UP000069771">
    <property type="component" value="Chromosome"/>
</dbReference>
<dbReference type="InterPro" id="IPR010187">
    <property type="entry name" value="Various_sel_PB"/>
</dbReference>
<dbReference type="GO" id="GO:0050485">
    <property type="term" value="F:oxidoreductase activity, acting on X-H and Y-H to form an X-Y bond, with a disulfide as acceptor"/>
    <property type="evidence" value="ECO:0007669"/>
    <property type="project" value="InterPro"/>
</dbReference>
<dbReference type="EMBL" id="CP011391">
    <property type="protein sequence ID" value="AMK53422.1"/>
    <property type="molecule type" value="Genomic_DNA"/>
</dbReference>
<evidence type="ECO:0000256" key="2">
    <source>
        <dbReference type="ARBA" id="ARBA00023002"/>
    </source>
</evidence>
<keyword evidence="1" id="KW-0712">Selenocysteine</keyword>
<sequence>MKRIMMVYDQIQAGAGTKDDKMVPLKATKEVVGPAVMMDRFLKKNDEKVIACVYCGNGTYNENPDEIIRKITALAAKLKADAVICGPCFNYADYAAMAAATADSITKHGIPAVACMSKENTDTISAWKDKVAIVKGPKKGETGLNEALENLCVLTSQMADGKDTKELEARICY</sequence>
<dbReference type="STRING" id="1702221.AALO17_02880"/>
<proteinExistence type="predicted"/>
<dbReference type="NCBIfam" id="NF041545">
    <property type="entry name" value="GrdB_like_no_Se"/>
    <property type="match status" value="1"/>
</dbReference>
<name>A0A140DRZ5_9FIRM</name>
<evidence type="ECO:0000256" key="1">
    <source>
        <dbReference type="ARBA" id="ARBA00022933"/>
    </source>
</evidence>
<reference evidence="3 4" key="1">
    <citation type="journal article" date="2016" name="Gut Pathog.">
        <title>Whole genome sequencing of "Faecalibaculum rodentium" ALO17, isolated from C57BL/6J laboratory mouse feces.</title>
        <authorList>
            <person name="Lim S."/>
            <person name="Chang D.H."/>
            <person name="Ahn S."/>
            <person name="Kim B.C."/>
        </authorList>
    </citation>
    <scope>NUCLEOTIDE SEQUENCE [LARGE SCALE GENOMIC DNA]</scope>
    <source>
        <strain evidence="3 4">Alo17</strain>
    </source>
</reference>
<evidence type="ECO:0000313" key="3">
    <source>
        <dbReference type="EMBL" id="AMK53422.1"/>
    </source>
</evidence>
<keyword evidence="4" id="KW-1185">Reference proteome</keyword>
<dbReference type="AlphaFoldDB" id="A0A140DRZ5"/>
<gene>
    <name evidence="3" type="ORF">AALO17_02880</name>
</gene>
<dbReference type="OrthoDB" id="9764267at2"/>